<dbReference type="OrthoDB" id="284184at2759"/>
<dbReference type="InterPro" id="IPR029058">
    <property type="entry name" value="AB_hydrolase_fold"/>
</dbReference>
<dbReference type="Gene3D" id="3.40.50.1820">
    <property type="entry name" value="alpha/beta hydrolase"/>
    <property type="match status" value="1"/>
</dbReference>
<accession>A0A2J6S8X2</accession>
<dbReference type="InterPro" id="IPR000639">
    <property type="entry name" value="Epox_hydrolase-like"/>
</dbReference>
<evidence type="ECO:0000259" key="4">
    <source>
        <dbReference type="Pfam" id="PF00561"/>
    </source>
</evidence>
<evidence type="ECO:0000256" key="3">
    <source>
        <dbReference type="SAM" id="SignalP"/>
    </source>
</evidence>
<protein>
    <submittedName>
        <fullName evidence="5">Alpha/beta-hydrolase</fullName>
    </submittedName>
</protein>
<evidence type="ECO:0000313" key="5">
    <source>
        <dbReference type="EMBL" id="PMD47206.1"/>
    </source>
</evidence>
<evidence type="ECO:0000256" key="2">
    <source>
        <dbReference type="ARBA" id="ARBA00038334"/>
    </source>
</evidence>
<keyword evidence="1 5" id="KW-0378">Hydrolase</keyword>
<evidence type="ECO:0000256" key="1">
    <source>
        <dbReference type="ARBA" id="ARBA00022801"/>
    </source>
</evidence>
<dbReference type="SUPFAM" id="SSF53474">
    <property type="entry name" value="alpha/beta-Hydrolases"/>
    <property type="match status" value="1"/>
</dbReference>
<dbReference type="PANTHER" id="PTHR43329">
    <property type="entry name" value="EPOXIDE HYDROLASE"/>
    <property type="match status" value="1"/>
</dbReference>
<proteinExistence type="inferred from homology"/>
<reference evidence="5 6" key="1">
    <citation type="submission" date="2016-04" db="EMBL/GenBank/DDBJ databases">
        <title>A degradative enzymes factory behind the ericoid mycorrhizal symbiosis.</title>
        <authorList>
            <consortium name="DOE Joint Genome Institute"/>
            <person name="Martino E."/>
            <person name="Morin E."/>
            <person name="Grelet G."/>
            <person name="Kuo A."/>
            <person name="Kohler A."/>
            <person name="Daghino S."/>
            <person name="Barry K."/>
            <person name="Choi C."/>
            <person name="Cichocki N."/>
            <person name="Clum A."/>
            <person name="Copeland A."/>
            <person name="Hainaut M."/>
            <person name="Haridas S."/>
            <person name="Labutti K."/>
            <person name="Lindquist E."/>
            <person name="Lipzen A."/>
            <person name="Khouja H.-R."/>
            <person name="Murat C."/>
            <person name="Ohm R."/>
            <person name="Olson A."/>
            <person name="Spatafora J."/>
            <person name="Veneault-Fourrey C."/>
            <person name="Henrissat B."/>
            <person name="Grigoriev I."/>
            <person name="Martin F."/>
            <person name="Perotto S."/>
        </authorList>
    </citation>
    <scope>NUCLEOTIDE SEQUENCE [LARGE SCALE GENOMIC DNA]</scope>
    <source>
        <strain evidence="5 6">F</strain>
    </source>
</reference>
<dbReference type="InterPro" id="IPR000073">
    <property type="entry name" value="AB_hydrolase_1"/>
</dbReference>
<feature type="chain" id="PRO_5014417981" evidence="3">
    <location>
        <begin position="20"/>
        <end position="410"/>
    </location>
</feature>
<sequence>MFLAVLFVLAGFYFSTASAASLPPLPLPDGVNSSYVDTTSTCGLLFHILSSGFDPTNPKPLILLIHGAPELAFTWRHIIAPLAQKGYHVVAPDQRGYGRTTGWDTRPFESVDLTEFHITNLVRDLICLVNALGYSSVHSIISHDFGTLPGTYAPLLRPDIFQSSLQVSIPFVAPAAPAAVPETPDPPAVIGTAVAAYAAFESQLEKLNPPRKHYQWYNSEATAATDWLTGGSLGLKAFNRAYFYLKSHQWPGNAVITPPTVFSAAALAVMPDYLIMPLNDSMPDVVVSMLGTSDPSVSTSWLSDSDLDVFLSEFERTGYQGELNWYRVLTSPAMARDTLLLAGGKITVPTAFVTGAQDWSSYLNPGAIQAYNQSCTDFRGVTTIPNAGHWVQEEQPEALTDAILKFLGGL</sequence>
<dbReference type="GO" id="GO:0016787">
    <property type="term" value="F:hydrolase activity"/>
    <property type="evidence" value="ECO:0007669"/>
    <property type="project" value="UniProtKB-KW"/>
</dbReference>
<dbReference type="EMBL" id="KZ613938">
    <property type="protein sequence ID" value="PMD47206.1"/>
    <property type="molecule type" value="Genomic_DNA"/>
</dbReference>
<comment type="similarity">
    <text evidence="2">Belongs to the AB hydrolase superfamily. Epoxide hydrolase family.</text>
</comment>
<dbReference type="PRINTS" id="PR00412">
    <property type="entry name" value="EPOXHYDRLASE"/>
</dbReference>
<feature type="domain" description="AB hydrolase-1" evidence="4">
    <location>
        <begin position="60"/>
        <end position="163"/>
    </location>
</feature>
<dbReference type="Pfam" id="PF00561">
    <property type="entry name" value="Abhydrolase_1"/>
    <property type="match status" value="1"/>
</dbReference>
<dbReference type="Proteomes" id="UP000235786">
    <property type="component" value="Unassembled WGS sequence"/>
</dbReference>
<dbReference type="STRING" id="1149755.A0A2J6S8X2"/>
<keyword evidence="3" id="KW-0732">Signal</keyword>
<evidence type="ECO:0000313" key="6">
    <source>
        <dbReference type="Proteomes" id="UP000235786"/>
    </source>
</evidence>
<feature type="signal peptide" evidence="3">
    <location>
        <begin position="1"/>
        <end position="19"/>
    </location>
</feature>
<name>A0A2J6S8X2_HYAVF</name>
<keyword evidence="6" id="KW-1185">Reference proteome</keyword>
<organism evidence="5 6">
    <name type="scientific">Hyaloscypha variabilis (strain UAMH 11265 / GT02V1 / F)</name>
    <name type="common">Meliniomyces variabilis</name>
    <dbReference type="NCBI Taxonomy" id="1149755"/>
    <lineage>
        <taxon>Eukaryota</taxon>
        <taxon>Fungi</taxon>
        <taxon>Dikarya</taxon>
        <taxon>Ascomycota</taxon>
        <taxon>Pezizomycotina</taxon>
        <taxon>Leotiomycetes</taxon>
        <taxon>Helotiales</taxon>
        <taxon>Hyaloscyphaceae</taxon>
        <taxon>Hyaloscypha</taxon>
        <taxon>Hyaloscypha variabilis</taxon>
    </lineage>
</organism>
<gene>
    <name evidence="5" type="ORF">L207DRAFT_478187</name>
</gene>
<dbReference type="AlphaFoldDB" id="A0A2J6S8X2"/>